<evidence type="ECO:0000313" key="4">
    <source>
        <dbReference type="Proteomes" id="UP000192936"/>
    </source>
</evidence>
<feature type="domain" description="SsuA/THI5-like" evidence="2">
    <location>
        <begin position="42"/>
        <end position="252"/>
    </location>
</feature>
<dbReference type="RefSeq" id="WP_085091567.1">
    <property type="nucleotide sequence ID" value="NZ_FXAK01000009.1"/>
</dbReference>
<dbReference type="Gene3D" id="3.40.190.10">
    <property type="entry name" value="Periplasmic binding protein-like II"/>
    <property type="match status" value="2"/>
</dbReference>
<sequence length="326" mass="34716">MTITRFLTRALAAVPLIGGLLASAPQAHALEIMASHYGALLNTAPIAVALERGDYKRNGVDVTDVMSSVGGGTGIRNMVGGGLGYGIVSTSTALAGIRQGMDIRIVHTAIRRVDDLLWVTRPDSGVSSVKNLVGRKVGITAPKSSSELMVVMAFEAAGFPGKADMVALGSVGSGLSALEQGGVDAALILEPLYSARKDRYKVAFSLENLPSMTPTVGVATGDFMRKSPDQLRGLLAAWRSAVNFIYENPEEAAKMVAKRYGDTLPVDVATTSMKRMAAIKYWSQGDFDMDALNIWVKGMERMGEWSGPVDWSKVLDSSFLAADLRK</sequence>
<keyword evidence="1" id="KW-0732">Signal</keyword>
<reference evidence="3 4" key="1">
    <citation type="submission" date="2017-04" db="EMBL/GenBank/DDBJ databases">
        <authorList>
            <person name="Afonso C.L."/>
            <person name="Miller P.J."/>
            <person name="Scott M.A."/>
            <person name="Spackman E."/>
            <person name="Goraichik I."/>
            <person name="Dimitrov K.M."/>
            <person name="Suarez D.L."/>
            <person name="Swayne D.E."/>
        </authorList>
    </citation>
    <scope>NUCLEOTIDE SEQUENCE [LARGE SCALE GENOMIC DNA]</scope>
    <source>
        <strain evidence="3 4">A2P</strain>
    </source>
</reference>
<dbReference type="Proteomes" id="UP000192936">
    <property type="component" value="Unassembled WGS sequence"/>
</dbReference>
<dbReference type="STRING" id="286727.SAMN02982917_6770"/>
<evidence type="ECO:0000259" key="2">
    <source>
        <dbReference type="Pfam" id="PF09084"/>
    </source>
</evidence>
<evidence type="ECO:0000256" key="1">
    <source>
        <dbReference type="SAM" id="SignalP"/>
    </source>
</evidence>
<protein>
    <submittedName>
        <fullName evidence="3">NitT/TauT family transport system substrate-binding protein</fullName>
    </submittedName>
</protein>
<proteinExistence type="predicted"/>
<organism evidence="3 4">
    <name type="scientific">Azospirillum oryzae</name>
    <dbReference type="NCBI Taxonomy" id="286727"/>
    <lineage>
        <taxon>Bacteria</taxon>
        <taxon>Pseudomonadati</taxon>
        <taxon>Pseudomonadota</taxon>
        <taxon>Alphaproteobacteria</taxon>
        <taxon>Rhodospirillales</taxon>
        <taxon>Azospirillaceae</taxon>
        <taxon>Azospirillum</taxon>
    </lineage>
</organism>
<accession>A0A1X7HPN5</accession>
<dbReference type="OrthoDB" id="5348911at2"/>
<dbReference type="PANTHER" id="PTHR30024">
    <property type="entry name" value="ALIPHATIC SULFONATES-BINDING PROTEIN-RELATED"/>
    <property type="match status" value="1"/>
</dbReference>
<feature type="signal peptide" evidence="1">
    <location>
        <begin position="1"/>
        <end position="29"/>
    </location>
</feature>
<name>A0A1X7HPN5_9PROT</name>
<dbReference type="InterPro" id="IPR015168">
    <property type="entry name" value="SsuA/THI5"/>
</dbReference>
<feature type="chain" id="PRO_5012462790" evidence="1">
    <location>
        <begin position="30"/>
        <end position="326"/>
    </location>
</feature>
<gene>
    <name evidence="3" type="ORF">SAMN02982917_6770</name>
</gene>
<evidence type="ECO:0000313" key="3">
    <source>
        <dbReference type="EMBL" id="SMF89538.1"/>
    </source>
</evidence>
<dbReference type="AlphaFoldDB" id="A0A1X7HPN5"/>
<dbReference type="SUPFAM" id="SSF53850">
    <property type="entry name" value="Periplasmic binding protein-like II"/>
    <property type="match status" value="1"/>
</dbReference>
<dbReference type="Pfam" id="PF09084">
    <property type="entry name" value="NMT1"/>
    <property type="match status" value="1"/>
</dbReference>
<dbReference type="EMBL" id="FXAK01000009">
    <property type="protein sequence ID" value="SMF89538.1"/>
    <property type="molecule type" value="Genomic_DNA"/>
</dbReference>